<dbReference type="Proteomes" id="UP000427906">
    <property type="component" value="Chromosome"/>
</dbReference>
<dbReference type="EMBL" id="AP021874">
    <property type="protein sequence ID" value="BBO72504.1"/>
    <property type="molecule type" value="Genomic_DNA"/>
</dbReference>
<evidence type="ECO:0000313" key="1">
    <source>
        <dbReference type="EMBL" id="BBO72504.1"/>
    </source>
</evidence>
<dbReference type="KEGG" id="dalk:DSCA_64340"/>
<accession>A0A5K7Z1Y8</accession>
<protein>
    <submittedName>
        <fullName evidence="1">Uncharacterized protein</fullName>
    </submittedName>
</protein>
<proteinExistence type="predicted"/>
<sequence>MKHRPGLRMSQKNADTFTVGLSEAEKQDLEEMIGDFRRKSAGGDLPEETTPTRTQLDSIARKLADLSEMVLRMDRQMAPLVEVIRLSHQKSELLSQRLDAVIAALKKG</sequence>
<dbReference type="AlphaFoldDB" id="A0A5K7Z1Y8"/>
<name>A0A5K7Z1Y8_9BACT</name>
<keyword evidence="2" id="KW-1185">Reference proteome</keyword>
<gene>
    <name evidence="1" type="ORF">DSCA_64340</name>
</gene>
<organism evidence="1 2">
    <name type="scientific">Desulfosarcina alkanivorans</name>
    <dbReference type="NCBI Taxonomy" id="571177"/>
    <lineage>
        <taxon>Bacteria</taxon>
        <taxon>Pseudomonadati</taxon>
        <taxon>Thermodesulfobacteriota</taxon>
        <taxon>Desulfobacteria</taxon>
        <taxon>Desulfobacterales</taxon>
        <taxon>Desulfosarcinaceae</taxon>
        <taxon>Desulfosarcina</taxon>
    </lineage>
</organism>
<evidence type="ECO:0000313" key="2">
    <source>
        <dbReference type="Proteomes" id="UP000427906"/>
    </source>
</evidence>
<reference evidence="1 2" key="1">
    <citation type="submission" date="2019-11" db="EMBL/GenBank/DDBJ databases">
        <title>Comparative genomics of hydrocarbon-degrading Desulfosarcina strains.</title>
        <authorList>
            <person name="Watanabe M."/>
            <person name="Kojima H."/>
            <person name="Fukui M."/>
        </authorList>
    </citation>
    <scope>NUCLEOTIDE SEQUENCE [LARGE SCALE GENOMIC DNA]</scope>
    <source>
        <strain evidence="1 2">PL12</strain>
    </source>
</reference>